<evidence type="ECO:0000313" key="3">
    <source>
        <dbReference type="Proteomes" id="UP000199452"/>
    </source>
</evidence>
<evidence type="ECO:0000313" key="2">
    <source>
        <dbReference type="EMBL" id="SDC95010.1"/>
    </source>
</evidence>
<proteinExistence type="predicted"/>
<dbReference type="SMART" id="SM00530">
    <property type="entry name" value="HTH_XRE"/>
    <property type="match status" value="1"/>
</dbReference>
<sequence length="150" mass="16707">MESEFRSRFVLLFELVENAGLVKSRADVAARLNYRPQAFNEILKGRTNVGLDLIQKFCIEFGASPEYLVLGSGLYFREKNQHLNPSGACSYTNLSTAIDAVGVEPAESECKQCVDKERIISALQKVITTQDSQVANLQEMVCILNDRKGD</sequence>
<dbReference type="OrthoDB" id="1075286at2"/>
<accession>A0A1G6QRN5</accession>
<name>A0A1G6QRN5_9BACT</name>
<dbReference type="PROSITE" id="PS50943">
    <property type="entry name" value="HTH_CROC1"/>
    <property type="match status" value="1"/>
</dbReference>
<dbReference type="CDD" id="cd00093">
    <property type="entry name" value="HTH_XRE"/>
    <property type="match status" value="1"/>
</dbReference>
<dbReference type="SUPFAM" id="SSF47413">
    <property type="entry name" value="lambda repressor-like DNA-binding domains"/>
    <property type="match status" value="1"/>
</dbReference>
<keyword evidence="3" id="KW-1185">Reference proteome</keyword>
<evidence type="ECO:0000259" key="1">
    <source>
        <dbReference type="PROSITE" id="PS50943"/>
    </source>
</evidence>
<protein>
    <recommendedName>
        <fullName evidence="1">HTH cro/C1-type domain-containing protein</fullName>
    </recommendedName>
</protein>
<dbReference type="InterPro" id="IPR001387">
    <property type="entry name" value="Cro/C1-type_HTH"/>
</dbReference>
<dbReference type="Proteomes" id="UP000199452">
    <property type="component" value="Unassembled WGS sequence"/>
</dbReference>
<dbReference type="GO" id="GO:0003677">
    <property type="term" value="F:DNA binding"/>
    <property type="evidence" value="ECO:0007669"/>
    <property type="project" value="InterPro"/>
</dbReference>
<dbReference type="STRING" id="1640674.SAMN05216323_10657"/>
<gene>
    <name evidence="2" type="ORF">SAMN05216323_10657</name>
</gene>
<reference evidence="2 3" key="1">
    <citation type="submission" date="2016-09" db="EMBL/GenBank/DDBJ databases">
        <authorList>
            <person name="Capua I."/>
            <person name="De Benedictis P."/>
            <person name="Joannis T."/>
            <person name="Lombin L.H."/>
            <person name="Cattoli G."/>
        </authorList>
    </citation>
    <scope>NUCLEOTIDE SEQUENCE [LARGE SCALE GENOMIC DNA]</scope>
    <source>
        <strain evidence="2 3">A7P-90m</strain>
    </source>
</reference>
<dbReference type="RefSeq" id="WP_092440121.1">
    <property type="nucleotide sequence ID" value="NZ_FMYP01000065.1"/>
</dbReference>
<dbReference type="AlphaFoldDB" id="A0A1G6QRN5"/>
<organism evidence="2 3">
    <name type="scientific">Williamwhitmania taraxaci</name>
    <dbReference type="NCBI Taxonomy" id="1640674"/>
    <lineage>
        <taxon>Bacteria</taxon>
        <taxon>Pseudomonadati</taxon>
        <taxon>Bacteroidota</taxon>
        <taxon>Bacteroidia</taxon>
        <taxon>Bacteroidales</taxon>
        <taxon>Williamwhitmaniaceae</taxon>
        <taxon>Williamwhitmania</taxon>
    </lineage>
</organism>
<feature type="domain" description="HTH cro/C1-type" evidence="1">
    <location>
        <begin position="24"/>
        <end position="68"/>
    </location>
</feature>
<dbReference type="InterPro" id="IPR010982">
    <property type="entry name" value="Lambda_DNA-bd_dom_sf"/>
</dbReference>
<dbReference type="Gene3D" id="1.10.260.40">
    <property type="entry name" value="lambda repressor-like DNA-binding domains"/>
    <property type="match status" value="1"/>
</dbReference>
<dbReference type="EMBL" id="FMYP01000065">
    <property type="protein sequence ID" value="SDC95010.1"/>
    <property type="molecule type" value="Genomic_DNA"/>
</dbReference>